<feature type="compositionally biased region" description="Basic and acidic residues" evidence="1">
    <location>
        <begin position="54"/>
        <end position="64"/>
    </location>
</feature>
<feature type="region of interest" description="Disordered" evidence="1">
    <location>
        <begin position="33"/>
        <end position="123"/>
    </location>
</feature>
<protein>
    <submittedName>
        <fullName evidence="2">Uncharacterized protein</fullName>
    </submittedName>
</protein>
<name>A0A7S3LWX6_9EUKA</name>
<feature type="compositionally biased region" description="Basic and acidic residues" evidence="1">
    <location>
        <begin position="88"/>
        <end position="105"/>
    </location>
</feature>
<organism evidence="2">
    <name type="scientific">Palpitomonas bilix</name>
    <dbReference type="NCBI Taxonomy" id="652834"/>
    <lineage>
        <taxon>Eukaryota</taxon>
        <taxon>Eukaryota incertae sedis</taxon>
    </lineage>
</organism>
<evidence type="ECO:0000313" key="2">
    <source>
        <dbReference type="EMBL" id="CAE0269757.1"/>
    </source>
</evidence>
<dbReference type="EMBL" id="HBIB01048745">
    <property type="protein sequence ID" value="CAE0269757.1"/>
    <property type="molecule type" value="Transcribed_RNA"/>
</dbReference>
<accession>A0A7S3LWX6</accession>
<dbReference type="AlphaFoldDB" id="A0A7S3LWX6"/>
<evidence type="ECO:0000256" key="1">
    <source>
        <dbReference type="SAM" id="MobiDB-lite"/>
    </source>
</evidence>
<gene>
    <name evidence="2" type="ORF">PBIL07802_LOCUS32110</name>
</gene>
<proteinExistence type="predicted"/>
<sequence length="175" mass="20141">MTADAISEVMEKVDEAVKQEERWRDAIEQRVSILHKRERTQRMFETPPSQKKAAHGEKGGDSTGKKGRRRGSGESEKELSPIVRVPRRMQEKSENEDSAMSEKRTSPTKKKKSMAPLRQREAEERVYKQVLLSQMHLERRAARVVQQMRQPPPPDLRMAPAAGMRGGFHADTRPW</sequence>
<reference evidence="2" key="1">
    <citation type="submission" date="2021-01" db="EMBL/GenBank/DDBJ databases">
        <authorList>
            <person name="Corre E."/>
            <person name="Pelletier E."/>
            <person name="Niang G."/>
            <person name="Scheremetjew M."/>
            <person name="Finn R."/>
            <person name="Kale V."/>
            <person name="Holt S."/>
            <person name="Cochrane G."/>
            <person name="Meng A."/>
            <person name="Brown T."/>
            <person name="Cohen L."/>
        </authorList>
    </citation>
    <scope>NUCLEOTIDE SEQUENCE</scope>
    <source>
        <strain evidence="2">NIES-2562</strain>
    </source>
</reference>
<feature type="region of interest" description="Disordered" evidence="1">
    <location>
        <begin position="144"/>
        <end position="175"/>
    </location>
</feature>